<evidence type="ECO:0000313" key="3">
    <source>
        <dbReference type="EMBL" id="EGB13076.1"/>
    </source>
</evidence>
<dbReference type="Proteomes" id="UP000002729">
    <property type="component" value="Unassembled WGS sequence"/>
</dbReference>
<dbReference type="RefSeq" id="XP_009032678.1">
    <property type="nucleotide sequence ID" value="XM_009034430.1"/>
</dbReference>
<dbReference type="GO" id="GO:0005884">
    <property type="term" value="C:actin filament"/>
    <property type="evidence" value="ECO:0007669"/>
    <property type="project" value="TreeGrafter"/>
</dbReference>
<feature type="region of interest" description="Disordered" evidence="2">
    <location>
        <begin position="881"/>
        <end position="919"/>
    </location>
</feature>
<feature type="compositionally biased region" description="Pro residues" evidence="2">
    <location>
        <begin position="1090"/>
        <end position="1102"/>
    </location>
</feature>
<gene>
    <name evidence="3" type="ORF">AURANDRAFT_70545</name>
</gene>
<feature type="coiled-coil region" evidence="1">
    <location>
        <begin position="705"/>
        <end position="840"/>
    </location>
</feature>
<accession>F0XVW0</accession>
<proteinExistence type="predicted"/>
<dbReference type="InterPro" id="IPR051412">
    <property type="entry name" value="Formin_Homology_Diaphanous_sf"/>
</dbReference>
<feature type="compositionally biased region" description="Low complexity" evidence="2">
    <location>
        <begin position="1165"/>
        <end position="1186"/>
    </location>
</feature>
<feature type="compositionally biased region" description="Polar residues" evidence="2">
    <location>
        <begin position="649"/>
        <end position="658"/>
    </location>
</feature>
<evidence type="ECO:0000256" key="2">
    <source>
        <dbReference type="SAM" id="MobiDB-lite"/>
    </source>
</evidence>
<feature type="compositionally biased region" description="Basic and acidic residues" evidence="2">
    <location>
        <begin position="1192"/>
        <end position="1206"/>
    </location>
</feature>
<keyword evidence="1" id="KW-0175">Coiled coil</keyword>
<feature type="region of interest" description="Disordered" evidence="2">
    <location>
        <begin position="645"/>
        <end position="693"/>
    </location>
</feature>
<reference evidence="3 4" key="1">
    <citation type="journal article" date="2011" name="Proc. Natl. Acad. Sci. U.S.A.">
        <title>Niche of harmful alga Aureococcus anophagefferens revealed through ecogenomics.</title>
        <authorList>
            <person name="Gobler C.J."/>
            <person name="Berry D.L."/>
            <person name="Dyhrman S.T."/>
            <person name="Wilhelm S.W."/>
            <person name="Salamov A."/>
            <person name="Lobanov A.V."/>
            <person name="Zhang Y."/>
            <person name="Collier J.L."/>
            <person name="Wurch L.L."/>
            <person name="Kustka A.B."/>
            <person name="Dill B.D."/>
            <person name="Shah M."/>
            <person name="VerBerkmoes N.C."/>
            <person name="Kuo A."/>
            <person name="Terry A."/>
            <person name="Pangilinan J."/>
            <person name="Lindquist E.A."/>
            <person name="Lucas S."/>
            <person name="Paulsen I.T."/>
            <person name="Hattenrath-Lehmann T.K."/>
            <person name="Talmage S.C."/>
            <person name="Walker E.A."/>
            <person name="Koch F."/>
            <person name="Burson A.M."/>
            <person name="Marcoval M.A."/>
            <person name="Tang Y.Z."/>
            <person name="Lecleir G.R."/>
            <person name="Coyne K.J."/>
            <person name="Berg G.M."/>
            <person name="Bertrand E.M."/>
            <person name="Saito M.A."/>
            <person name="Gladyshev V.N."/>
            <person name="Grigoriev I.V."/>
        </authorList>
    </citation>
    <scope>NUCLEOTIDE SEQUENCE [LARGE SCALE GENOMIC DNA]</scope>
    <source>
        <strain evidence="4">CCMP 1984</strain>
    </source>
</reference>
<organism evidence="4">
    <name type="scientific">Aureococcus anophagefferens</name>
    <name type="common">Harmful bloom alga</name>
    <dbReference type="NCBI Taxonomy" id="44056"/>
    <lineage>
        <taxon>Eukaryota</taxon>
        <taxon>Sar</taxon>
        <taxon>Stramenopiles</taxon>
        <taxon>Ochrophyta</taxon>
        <taxon>Pelagophyceae</taxon>
        <taxon>Pelagomonadales</taxon>
        <taxon>Pelagomonadaceae</taxon>
        <taxon>Aureococcus</taxon>
    </lineage>
</organism>
<feature type="region of interest" description="Disordered" evidence="2">
    <location>
        <begin position="968"/>
        <end position="1233"/>
    </location>
</feature>
<dbReference type="PANTHER" id="PTHR45691:SF1">
    <property type="entry name" value="FH2 DOMAIN-CONTAINING PROTEIN 1-RELATED"/>
    <property type="match status" value="1"/>
</dbReference>
<feature type="compositionally biased region" description="Low complexity" evidence="2">
    <location>
        <begin position="1048"/>
        <end position="1058"/>
    </location>
</feature>
<dbReference type="AlphaFoldDB" id="F0XVW0"/>
<feature type="compositionally biased region" description="Pro residues" evidence="2">
    <location>
        <begin position="883"/>
        <end position="904"/>
    </location>
</feature>
<dbReference type="PANTHER" id="PTHR45691">
    <property type="entry name" value="PROTEIN DIAPHANOUS"/>
    <property type="match status" value="1"/>
</dbReference>
<dbReference type="InParanoid" id="F0XVW0"/>
<evidence type="ECO:0000256" key="1">
    <source>
        <dbReference type="SAM" id="Coils"/>
    </source>
</evidence>
<feature type="compositionally biased region" description="Basic residues" evidence="2">
    <location>
        <begin position="996"/>
        <end position="1011"/>
    </location>
</feature>
<name>F0XVW0_AURAN</name>
<feature type="compositionally biased region" description="Acidic residues" evidence="2">
    <location>
        <begin position="1015"/>
        <end position="1025"/>
    </location>
</feature>
<feature type="coiled-coil region" evidence="1">
    <location>
        <begin position="507"/>
        <end position="637"/>
    </location>
</feature>
<dbReference type="GeneID" id="20227812"/>
<feature type="compositionally biased region" description="Basic and acidic residues" evidence="2">
    <location>
        <begin position="1104"/>
        <end position="1120"/>
    </location>
</feature>
<protein>
    <submittedName>
        <fullName evidence="3">Expressed protein</fullName>
    </submittedName>
</protein>
<evidence type="ECO:0000313" key="4">
    <source>
        <dbReference type="Proteomes" id="UP000002729"/>
    </source>
</evidence>
<dbReference type="EMBL" id="GL833120">
    <property type="protein sequence ID" value="EGB13076.1"/>
    <property type="molecule type" value="Genomic_DNA"/>
</dbReference>
<dbReference type="GO" id="GO:0030041">
    <property type="term" value="P:actin filament polymerization"/>
    <property type="evidence" value="ECO:0007669"/>
    <property type="project" value="TreeGrafter"/>
</dbReference>
<feature type="compositionally biased region" description="Polar residues" evidence="2">
    <location>
        <begin position="1223"/>
        <end position="1233"/>
    </location>
</feature>
<feature type="region of interest" description="Disordered" evidence="2">
    <location>
        <begin position="459"/>
        <end position="495"/>
    </location>
</feature>
<keyword evidence="4" id="KW-1185">Reference proteome</keyword>
<dbReference type="KEGG" id="aaf:AURANDRAFT_70545"/>
<sequence length="1233" mass="128809">MAAVSTIPSEYLEDVSDERSLGAVSSLSSEDDVTTVEHNSLDWYAVVQRTAKQRLQDLHKHKASAPAAQNAALRREAATPTIVTVVRPSKESGAAKSEWKTETSTTLDVALGPGRLGASWRRTFPVAFGVGVGGGTGPDAGKLDAASSSGCEALVAPLVAALCPGLSGALDGSLPRGAATTVLAVGSAAACEECVFGAAHDDAGFGGVAARVIEDAGSRLGGRKAGLERGDASQTGGHPLVLGVVAVDAAGDVLDLLPPSDHADARGVGGGSRAMGRKRVRRLLNAARANLLHLGLKEPAHVVATVDVKSDVRSLAAPGSTAARRVHVVHVAAPPRKRFEETEATGGAQLASLAAALRHAFGLDADDAPPREDALARLLHGTSVAPDAAPVVATCVGLGPRELDAALPCLEWGALSSRDDAARRRALSARAVAAACDEAAADAAALAAVVAELRPPSVAEIEARDRQPRKKSPEQASPPKSPPTSPPRVAAPIRPDPDVAAVDALVAREREAAAASLERAIEETRAQRDAERALRDLREALHDAERERDAAVADAKQEADARRAEAEARFAAEAAELESSAAARSLEARFEALELQLEGAANVAIEAASQAAAATDARDAEAAAALAALNLAALQQRQLVVVPEPPASPTRSVSTAAQYSPPGPPAVKRASPRSAPPSSPGASSVKSGLFDDKGSLDSELVHTSLHSLERRAQLLEQELERSRAEAARQAVELRRREELAGRDRDRAEQAVLREKAAAEARVEELRRAASRELEDSLRDVHGAVAKQADAARAALRDLADERDAAVEDKAKLVAAAKAERDALERELRDARAAADRERAVADATRADAAAVAYGERLRASAEAERRRAEATAAAAAVDVAPAAPAPEAPPAPPADLAAPPPPPFGDDVFGRSAPPSPARREVLALESALVSREREISELRASSRREAAALWLAVGKAEDALAATTRVAGAATAPPPRANWDSDGSNYSLLSDGRRPARSPPRRRSAGGRRRADRDDLDDTDDDSALDSVVSELDDLDARLARLRRGRGAPAPRGRPGLEPVASDDHGAGLDELDAPPPPPPPRRVEDARPPPPRRGAPAAPPPRRKDPVPRVERTNRDVLEFLELSSDARGRRSAPPPPPPQRAQSPRRLSPTRVLDDAAPDPRPGGSRSSRGPPSSRASPSASSAVQSATRESRAARRERILAERKAKRRGTFNAAHYPGTLRSSASITSSR</sequence>
<dbReference type="OMA" id="RERCLWR"/>